<gene>
    <name evidence="2" type="ORF">BOLC4T24859H</name>
</gene>
<proteinExistence type="predicted"/>
<feature type="compositionally biased region" description="Basic and acidic residues" evidence="1">
    <location>
        <begin position="126"/>
        <end position="158"/>
    </location>
</feature>
<dbReference type="AlphaFoldDB" id="A0A3P6C502"/>
<feature type="region of interest" description="Disordered" evidence="1">
    <location>
        <begin position="124"/>
        <end position="158"/>
    </location>
</feature>
<reference evidence="2" key="1">
    <citation type="submission" date="2018-11" db="EMBL/GenBank/DDBJ databases">
        <authorList>
            <consortium name="Genoscope - CEA"/>
            <person name="William W."/>
        </authorList>
    </citation>
    <scope>NUCLEOTIDE SEQUENCE</scope>
</reference>
<accession>A0A3P6C502</accession>
<name>A0A3P6C502_BRAOL</name>
<organism evidence="2">
    <name type="scientific">Brassica oleracea</name>
    <name type="common">Wild cabbage</name>
    <dbReference type="NCBI Taxonomy" id="3712"/>
    <lineage>
        <taxon>Eukaryota</taxon>
        <taxon>Viridiplantae</taxon>
        <taxon>Streptophyta</taxon>
        <taxon>Embryophyta</taxon>
        <taxon>Tracheophyta</taxon>
        <taxon>Spermatophyta</taxon>
        <taxon>Magnoliopsida</taxon>
        <taxon>eudicotyledons</taxon>
        <taxon>Gunneridae</taxon>
        <taxon>Pentapetalae</taxon>
        <taxon>rosids</taxon>
        <taxon>malvids</taxon>
        <taxon>Brassicales</taxon>
        <taxon>Brassicaceae</taxon>
        <taxon>Brassiceae</taxon>
        <taxon>Brassica</taxon>
    </lineage>
</organism>
<evidence type="ECO:0000256" key="1">
    <source>
        <dbReference type="SAM" id="MobiDB-lite"/>
    </source>
</evidence>
<protein>
    <submittedName>
        <fullName evidence="2">Uncharacterized protein</fullName>
    </submittedName>
</protein>
<dbReference type="EMBL" id="LR031873">
    <property type="protein sequence ID" value="VDD09408.1"/>
    <property type="molecule type" value="Genomic_DNA"/>
</dbReference>
<sequence length="158" mass="17505">MFASLMCCHLGSRSESRCLRRRHVSLDSAGSVLRQGFRVSGNPERLRSTADSFVQSLEVSHFGDKERDENSPQEGMVCGGALSYGSFDLQGSMRVHHHNPNSRPLESLPFTVVTAQTCNHNMPLTEQHKGERENNSVSYDHEPSFSEEGGDGHNESIS</sequence>
<evidence type="ECO:0000313" key="2">
    <source>
        <dbReference type="EMBL" id="VDD09408.1"/>
    </source>
</evidence>